<dbReference type="Pfam" id="PF00153">
    <property type="entry name" value="Mito_carr"/>
    <property type="match status" value="3"/>
</dbReference>
<dbReference type="FunFam" id="1.50.40.10:FF:000005">
    <property type="entry name" value="Mitochondrial phosphate carrier protein 2"/>
    <property type="match status" value="1"/>
</dbReference>
<evidence type="ECO:0000256" key="11">
    <source>
        <dbReference type="PROSITE-ProRule" id="PRU00282"/>
    </source>
</evidence>
<keyword evidence="3 12" id="KW-0813">Transport</keyword>
<dbReference type="PANTHER" id="PTHR45671">
    <property type="entry name" value="SOLUTE CARRIER FAMILY 25 (MITOCHONDRIAL CARRIER PHOSPHATE CARRIER), MEMBER 3, LIKE-RELATED-RELATED"/>
    <property type="match status" value="1"/>
</dbReference>
<dbReference type="Gene3D" id="1.50.40.10">
    <property type="entry name" value="Mitochondrial carrier domain"/>
    <property type="match status" value="1"/>
</dbReference>
<dbReference type="InterPro" id="IPR023395">
    <property type="entry name" value="MCP_dom_sf"/>
</dbReference>
<dbReference type="Proteomes" id="UP000078348">
    <property type="component" value="Unassembled WGS sequence"/>
</dbReference>
<dbReference type="InterPro" id="IPR044677">
    <property type="entry name" value="SLC25A3/Pic2/Mir1-like"/>
</dbReference>
<dbReference type="EMBL" id="LXWW01000390">
    <property type="protein sequence ID" value="OAO13455.1"/>
    <property type="molecule type" value="Genomic_DNA"/>
</dbReference>
<gene>
    <name evidence="13" type="ORF">AV274_4845</name>
</gene>
<feature type="repeat" description="Solcar" evidence="11">
    <location>
        <begin position="119"/>
        <end position="206"/>
    </location>
</feature>
<comment type="similarity">
    <text evidence="2 12">Belongs to the mitochondrial carrier (TC 2.A.29) family.</text>
</comment>
<keyword evidence="6" id="KW-0999">Mitochondrion inner membrane</keyword>
<proteinExistence type="inferred from homology"/>
<accession>A0A196S8T0</accession>
<dbReference type="PROSITE" id="PS50920">
    <property type="entry name" value="SOLCAR"/>
    <property type="match status" value="3"/>
</dbReference>
<evidence type="ECO:0000313" key="14">
    <source>
        <dbReference type="Proteomes" id="UP000078348"/>
    </source>
</evidence>
<keyword evidence="14" id="KW-1185">Reference proteome</keyword>
<evidence type="ECO:0000256" key="4">
    <source>
        <dbReference type="ARBA" id="ARBA00022692"/>
    </source>
</evidence>
<keyword evidence="4 11" id="KW-0812">Transmembrane</keyword>
<evidence type="ECO:0000256" key="12">
    <source>
        <dbReference type="RuleBase" id="RU000488"/>
    </source>
</evidence>
<dbReference type="SUPFAM" id="SSF103506">
    <property type="entry name" value="Mitochondrial carrier"/>
    <property type="match status" value="1"/>
</dbReference>
<name>A0A196S8T0_BLAHN</name>
<dbReference type="AlphaFoldDB" id="A0A196S8T0"/>
<dbReference type="OrthoDB" id="427452at2759"/>
<evidence type="ECO:0000256" key="1">
    <source>
        <dbReference type="ARBA" id="ARBA00004448"/>
    </source>
</evidence>
<dbReference type="GO" id="GO:1990547">
    <property type="term" value="P:mitochondrial phosphate ion transmembrane transport"/>
    <property type="evidence" value="ECO:0007669"/>
    <property type="project" value="InterPro"/>
</dbReference>
<evidence type="ECO:0000256" key="6">
    <source>
        <dbReference type="ARBA" id="ARBA00022792"/>
    </source>
</evidence>
<evidence type="ECO:0000256" key="9">
    <source>
        <dbReference type="ARBA" id="ARBA00023128"/>
    </source>
</evidence>
<reference evidence="13 14" key="1">
    <citation type="submission" date="2016-05" db="EMBL/GenBank/DDBJ databases">
        <title>Nuclear genome of Blastocystis sp. subtype 1 NandII.</title>
        <authorList>
            <person name="Gentekaki E."/>
            <person name="Curtis B."/>
            <person name="Stairs C."/>
            <person name="Eme L."/>
            <person name="Herman E."/>
            <person name="Klimes V."/>
            <person name="Arias M.C."/>
            <person name="Elias M."/>
            <person name="Hilliou F."/>
            <person name="Klute M."/>
            <person name="Malik S.-B."/>
            <person name="Pightling A."/>
            <person name="Rachubinski R."/>
            <person name="Salas D."/>
            <person name="Schlacht A."/>
            <person name="Suga H."/>
            <person name="Archibald J."/>
            <person name="Ball S.G."/>
            <person name="Clark G."/>
            <person name="Dacks J."/>
            <person name="Van Der Giezen M."/>
            <person name="Tsaousis A."/>
            <person name="Roger A."/>
        </authorList>
    </citation>
    <scope>NUCLEOTIDE SEQUENCE [LARGE SCALE GENOMIC DNA]</scope>
    <source>
        <strain evidence="14">ATCC 50177 / NandII</strain>
    </source>
</reference>
<dbReference type="PANTHER" id="PTHR45671:SF10">
    <property type="entry name" value="SOLUTE CARRIER FAMILY 25 MEMBER 3"/>
    <property type="match status" value="1"/>
</dbReference>
<keyword evidence="7" id="KW-0809">Transit peptide</keyword>
<sequence length="311" mass="34904">MLSTRSLDAIKATDAPKHDAKFYSLCMVGGVLSCGTTHTAICPLDLVKCRRQTNPGMYKSLWDGLKQTAKEGWNRNGIYRGWQPTFFGYAMQGLFKFGGYEVFKDLYINLMGEETAKHWKNTIYLAASASAEFFADIFLCPMEATKVRIQTSPVEANFPNKLRPAMKQITAGEGAKALWKGIVPLWCRQIPYTMVKFATFENIVALFYKYLLTNPRDSYSKATQLTVTFASGYIAGIFCALVSHPFDSCVSKMNNSAEKINMFQAMKVLGWKGCWNGLGTRILMIGTLTGLQWWIYDTWKTFCGFPSSGGH</sequence>
<evidence type="ECO:0000256" key="10">
    <source>
        <dbReference type="ARBA" id="ARBA00023136"/>
    </source>
</evidence>
<evidence type="ECO:0000256" key="7">
    <source>
        <dbReference type="ARBA" id="ARBA00022946"/>
    </source>
</evidence>
<keyword evidence="8" id="KW-1133">Transmembrane helix</keyword>
<dbReference type="InterPro" id="IPR018108">
    <property type="entry name" value="MCP_transmembrane"/>
</dbReference>
<evidence type="ECO:0000256" key="8">
    <source>
        <dbReference type="ARBA" id="ARBA00022989"/>
    </source>
</evidence>
<dbReference type="GO" id="GO:0005315">
    <property type="term" value="F:phosphate transmembrane transporter activity"/>
    <property type="evidence" value="ECO:0007669"/>
    <property type="project" value="InterPro"/>
</dbReference>
<feature type="repeat" description="Solcar" evidence="11">
    <location>
        <begin position="21"/>
        <end position="106"/>
    </location>
</feature>
<evidence type="ECO:0000313" key="13">
    <source>
        <dbReference type="EMBL" id="OAO13455.1"/>
    </source>
</evidence>
<comment type="subcellular location">
    <subcellularLocation>
        <location evidence="1">Mitochondrion inner membrane</location>
        <topology evidence="1">Multi-pass membrane protein</topology>
    </subcellularLocation>
</comment>
<keyword evidence="9" id="KW-0496">Mitochondrion</keyword>
<keyword evidence="10 11" id="KW-0472">Membrane</keyword>
<dbReference type="STRING" id="478820.A0A196S8T0"/>
<evidence type="ECO:0000256" key="5">
    <source>
        <dbReference type="ARBA" id="ARBA00022737"/>
    </source>
</evidence>
<comment type="caution">
    <text evidence="13">The sequence shown here is derived from an EMBL/GenBank/DDBJ whole genome shotgun (WGS) entry which is preliminary data.</text>
</comment>
<protein>
    <submittedName>
        <fullName evidence="13">Mitochondrial phosphate transporter</fullName>
    </submittedName>
</protein>
<dbReference type="GO" id="GO:0005743">
    <property type="term" value="C:mitochondrial inner membrane"/>
    <property type="evidence" value="ECO:0007669"/>
    <property type="project" value="UniProtKB-SubCell"/>
</dbReference>
<dbReference type="PROSITE" id="PS51257">
    <property type="entry name" value="PROKAR_LIPOPROTEIN"/>
    <property type="match status" value="1"/>
</dbReference>
<organism evidence="13 14">
    <name type="scientific">Blastocystis sp. subtype 1 (strain ATCC 50177 / NandII)</name>
    <dbReference type="NCBI Taxonomy" id="478820"/>
    <lineage>
        <taxon>Eukaryota</taxon>
        <taxon>Sar</taxon>
        <taxon>Stramenopiles</taxon>
        <taxon>Bigyra</taxon>
        <taxon>Opalozoa</taxon>
        <taxon>Opalinata</taxon>
        <taxon>Blastocystidae</taxon>
        <taxon>Blastocystis</taxon>
    </lineage>
</organism>
<evidence type="ECO:0000256" key="3">
    <source>
        <dbReference type="ARBA" id="ARBA00022448"/>
    </source>
</evidence>
<feature type="repeat" description="Solcar" evidence="11">
    <location>
        <begin position="223"/>
        <end position="302"/>
    </location>
</feature>
<keyword evidence="5" id="KW-0677">Repeat</keyword>
<evidence type="ECO:0000256" key="2">
    <source>
        <dbReference type="ARBA" id="ARBA00006375"/>
    </source>
</evidence>